<feature type="transmembrane region" description="Helical" evidence="1">
    <location>
        <begin position="140"/>
        <end position="159"/>
    </location>
</feature>
<evidence type="ECO:0008006" key="4">
    <source>
        <dbReference type="Google" id="ProtNLM"/>
    </source>
</evidence>
<dbReference type="RefSeq" id="WP_193637205.1">
    <property type="nucleotide sequence ID" value="NZ_JADCSA010000003.1"/>
</dbReference>
<evidence type="ECO:0000256" key="1">
    <source>
        <dbReference type="SAM" id="Phobius"/>
    </source>
</evidence>
<dbReference type="EMBL" id="JADCSA010000003">
    <property type="protein sequence ID" value="MBE7323890.1"/>
    <property type="molecule type" value="Genomic_DNA"/>
</dbReference>
<feature type="transmembrane region" description="Helical" evidence="1">
    <location>
        <begin position="221"/>
        <end position="245"/>
    </location>
</feature>
<keyword evidence="1" id="KW-0472">Membrane</keyword>
<organism evidence="2 3">
    <name type="scientific">Nocardioides malaquae</name>
    <dbReference type="NCBI Taxonomy" id="2773426"/>
    <lineage>
        <taxon>Bacteria</taxon>
        <taxon>Bacillati</taxon>
        <taxon>Actinomycetota</taxon>
        <taxon>Actinomycetes</taxon>
        <taxon>Propionibacteriales</taxon>
        <taxon>Nocardioidaceae</taxon>
        <taxon>Nocardioides</taxon>
    </lineage>
</organism>
<proteinExistence type="predicted"/>
<sequence>MARPGAGGEYADPCVACQVAATLGHMLLDALVRTSPADAPLVGPARTLLAVARGAAAVGATLVLVGLLSLALAVSLHGLSTDTVLGGAVLALAGGLGVVAQGHLARWIEDRRPRSLQAASWCGVVAAVTAWLGWGMLVGFSWLVLGLAGVVAVAQAALVSRVDPRASLVAPGPGRGAPGLDVDEWTLLRWTAQAAAGLGVAVGGASAVGFVHYALTWQQDWNLIGAYVSGIFVVGSLVWTVPPCAILSGTGAGLRSALPAVLAWSGVWVVVALVAEAVAAPLLLMWVIVGGLAVVEVALGCLALWRRAG</sequence>
<feature type="transmembrane region" description="Helical" evidence="1">
    <location>
        <begin position="283"/>
        <end position="305"/>
    </location>
</feature>
<gene>
    <name evidence="2" type="ORF">IEQ44_04405</name>
</gene>
<feature type="transmembrane region" description="Helical" evidence="1">
    <location>
        <begin position="84"/>
        <end position="104"/>
    </location>
</feature>
<keyword evidence="1" id="KW-0812">Transmembrane</keyword>
<comment type="caution">
    <text evidence="2">The sequence shown here is derived from an EMBL/GenBank/DDBJ whole genome shotgun (WGS) entry which is preliminary data.</text>
</comment>
<protein>
    <recommendedName>
        <fullName evidence="4">Integral membrane protein</fullName>
    </recommendedName>
</protein>
<feature type="transmembrane region" description="Helical" evidence="1">
    <location>
        <begin position="116"/>
        <end position="134"/>
    </location>
</feature>
<feature type="transmembrane region" description="Helical" evidence="1">
    <location>
        <begin position="55"/>
        <end position="78"/>
    </location>
</feature>
<name>A0ABR9RQN8_9ACTN</name>
<keyword evidence="3" id="KW-1185">Reference proteome</keyword>
<keyword evidence="1" id="KW-1133">Transmembrane helix</keyword>
<accession>A0ABR9RQN8</accession>
<feature type="transmembrane region" description="Helical" evidence="1">
    <location>
        <begin position="194"/>
        <end position="215"/>
    </location>
</feature>
<feature type="transmembrane region" description="Helical" evidence="1">
    <location>
        <begin position="257"/>
        <end position="277"/>
    </location>
</feature>
<dbReference type="Proteomes" id="UP000756387">
    <property type="component" value="Unassembled WGS sequence"/>
</dbReference>
<reference evidence="2 3" key="1">
    <citation type="submission" date="2020-10" db="EMBL/GenBank/DDBJ databases">
        <title>Nocardioides sp. isolated from sludge.</title>
        <authorList>
            <person name="Zhang X."/>
        </authorList>
    </citation>
    <scope>NUCLEOTIDE SEQUENCE [LARGE SCALE GENOMIC DNA]</scope>
    <source>
        <strain evidence="2 3">Y6</strain>
    </source>
</reference>
<evidence type="ECO:0000313" key="2">
    <source>
        <dbReference type="EMBL" id="MBE7323890.1"/>
    </source>
</evidence>
<evidence type="ECO:0000313" key="3">
    <source>
        <dbReference type="Proteomes" id="UP000756387"/>
    </source>
</evidence>